<dbReference type="CDD" id="cd14265">
    <property type="entry name" value="UDPK_IM_like"/>
    <property type="match status" value="1"/>
</dbReference>
<dbReference type="InterPro" id="IPR000829">
    <property type="entry name" value="DAGK"/>
</dbReference>
<keyword evidence="7 17" id="KW-0547">Nucleotide-binding</keyword>
<feature type="binding site" evidence="17">
    <location>
        <position position="70"/>
    </location>
    <ligand>
        <name>ATP</name>
        <dbReference type="ChEBI" id="CHEBI:30616"/>
    </ligand>
</feature>
<dbReference type="InterPro" id="IPR036945">
    <property type="entry name" value="DAGK_sf"/>
</dbReference>
<evidence type="ECO:0000313" key="20">
    <source>
        <dbReference type="EMBL" id="SKA88200.1"/>
    </source>
</evidence>
<evidence type="ECO:0000256" key="8">
    <source>
        <dbReference type="ARBA" id="ARBA00022777"/>
    </source>
</evidence>
<evidence type="ECO:0000256" key="4">
    <source>
        <dbReference type="ARBA" id="ARBA00022516"/>
    </source>
</evidence>
<evidence type="ECO:0000256" key="16">
    <source>
        <dbReference type="PIRSR" id="PIRSR600829-2"/>
    </source>
</evidence>
<feature type="binding site" evidence="17">
    <location>
        <position position="10"/>
    </location>
    <ligand>
        <name>ATP</name>
        <dbReference type="ChEBI" id="CHEBI:30616"/>
    </ligand>
</feature>
<evidence type="ECO:0000256" key="3">
    <source>
        <dbReference type="ARBA" id="ARBA00022475"/>
    </source>
</evidence>
<evidence type="ECO:0000256" key="17">
    <source>
        <dbReference type="PIRSR" id="PIRSR600829-3"/>
    </source>
</evidence>
<evidence type="ECO:0000256" key="2">
    <source>
        <dbReference type="ARBA" id="ARBA00005967"/>
    </source>
</evidence>
<dbReference type="Gene3D" id="1.10.287.3610">
    <property type="match status" value="1"/>
</dbReference>
<evidence type="ECO:0000256" key="6">
    <source>
        <dbReference type="ARBA" id="ARBA00022692"/>
    </source>
</evidence>
<evidence type="ECO:0000256" key="14">
    <source>
        <dbReference type="ARBA" id="ARBA00023264"/>
    </source>
</evidence>
<keyword evidence="18" id="KW-0479">Metal-binding</keyword>
<feature type="binding site" evidence="17">
    <location>
        <begin position="79"/>
        <end position="81"/>
    </location>
    <ligand>
        <name>ATP</name>
        <dbReference type="ChEBI" id="CHEBI:30616"/>
    </ligand>
</feature>
<dbReference type="PROSITE" id="PS01069">
    <property type="entry name" value="DAGK_PROKAR"/>
    <property type="match status" value="1"/>
</dbReference>
<evidence type="ECO:0000256" key="11">
    <source>
        <dbReference type="ARBA" id="ARBA00023098"/>
    </source>
</evidence>
<feature type="transmembrane region" description="Helical" evidence="19">
    <location>
        <begin position="90"/>
        <end position="111"/>
    </location>
</feature>
<keyword evidence="4" id="KW-0444">Lipid biosynthesis</keyword>
<evidence type="ECO:0000256" key="18">
    <source>
        <dbReference type="PIRSR" id="PIRSR600829-4"/>
    </source>
</evidence>
<dbReference type="GO" id="GO:0016301">
    <property type="term" value="F:kinase activity"/>
    <property type="evidence" value="ECO:0007669"/>
    <property type="project" value="UniProtKB-KW"/>
</dbReference>
<keyword evidence="13" id="KW-0594">Phospholipid biosynthesis</keyword>
<dbReference type="GO" id="GO:0008654">
    <property type="term" value="P:phospholipid biosynthetic process"/>
    <property type="evidence" value="ECO:0007669"/>
    <property type="project" value="UniProtKB-KW"/>
</dbReference>
<accession>A0A1T4XF76</accession>
<dbReference type="GO" id="GO:0005524">
    <property type="term" value="F:ATP binding"/>
    <property type="evidence" value="ECO:0007669"/>
    <property type="project" value="UniProtKB-KW"/>
</dbReference>
<evidence type="ECO:0000256" key="5">
    <source>
        <dbReference type="ARBA" id="ARBA00022679"/>
    </source>
</evidence>
<dbReference type="GO" id="GO:0005886">
    <property type="term" value="C:plasma membrane"/>
    <property type="evidence" value="ECO:0007669"/>
    <property type="project" value="UniProtKB-SubCell"/>
</dbReference>
<keyword evidence="9 17" id="KW-0067">ATP-binding</keyword>
<dbReference type="EMBL" id="FUYJ01000001">
    <property type="protein sequence ID" value="SKA88200.1"/>
    <property type="molecule type" value="Genomic_DNA"/>
</dbReference>
<organism evidence="20 21">
    <name type="scientific">Sporosarcina newyorkensis</name>
    <dbReference type="NCBI Taxonomy" id="759851"/>
    <lineage>
        <taxon>Bacteria</taxon>
        <taxon>Bacillati</taxon>
        <taxon>Bacillota</taxon>
        <taxon>Bacilli</taxon>
        <taxon>Bacillales</taxon>
        <taxon>Caryophanaceae</taxon>
        <taxon>Sporosarcina</taxon>
    </lineage>
</organism>
<comment type="cofactor">
    <cofactor evidence="18">
        <name>Mg(2+)</name>
        <dbReference type="ChEBI" id="CHEBI:18420"/>
    </cofactor>
    <text evidence="18">Mn(2+), Zn(2+), Cd(2+) and Co(2+) support activity to lesser extents.</text>
</comment>
<feature type="binding site" evidence="18">
    <location>
        <position position="70"/>
    </location>
    <ligand>
        <name>a divalent metal cation</name>
        <dbReference type="ChEBI" id="CHEBI:60240"/>
    </ligand>
</feature>
<reference evidence="21" key="1">
    <citation type="submission" date="2017-02" db="EMBL/GenBank/DDBJ databases">
        <authorList>
            <person name="Varghese N."/>
            <person name="Submissions S."/>
        </authorList>
    </citation>
    <scope>NUCLEOTIDE SEQUENCE [LARGE SCALE GENOMIC DNA]</scope>
    <source>
        <strain evidence="21">DSM 23966</strain>
    </source>
</reference>
<evidence type="ECO:0000256" key="15">
    <source>
        <dbReference type="PIRSR" id="PIRSR600829-1"/>
    </source>
</evidence>
<keyword evidence="12 19" id="KW-0472">Membrane</keyword>
<comment type="similarity">
    <text evidence="2">Belongs to the bacterial diacylglycerol kinase family.</text>
</comment>
<keyword evidence="8 20" id="KW-0418">Kinase</keyword>
<keyword evidence="11" id="KW-0443">Lipid metabolism</keyword>
<dbReference type="InterPro" id="IPR033717">
    <property type="entry name" value="UDPK"/>
</dbReference>
<dbReference type="Proteomes" id="UP000190042">
    <property type="component" value="Unassembled WGS sequence"/>
</dbReference>
<evidence type="ECO:0000256" key="10">
    <source>
        <dbReference type="ARBA" id="ARBA00022989"/>
    </source>
</evidence>
<gene>
    <name evidence="20" type="ORF">SAMN04244570_0642</name>
</gene>
<dbReference type="PANTHER" id="PTHR34299:SF1">
    <property type="entry name" value="DIACYLGLYCEROL KINASE"/>
    <property type="match status" value="1"/>
</dbReference>
<proteinExistence type="inferred from homology"/>
<feature type="binding site" evidence="17">
    <location>
        <begin position="88"/>
        <end position="89"/>
    </location>
    <ligand>
        <name>ATP</name>
        <dbReference type="ChEBI" id="CHEBI:30616"/>
    </ligand>
</feature>
<keyword evidence="6 19" id="KW-0812">Transmembrane</keyword>
<dbReference type="RefSeq" id="WP_009496887.1">
    <property type="nucleotide sequence ID" value="NZ_FUYJ01000001.1"/>
</dbReference>
<feature type="active site" description="Proton acceptor" evidence="15">
    <location>
        <position position="63"/>
    </location>
</feature>
<keyword evidence="14" id="KW-1208">Phospholipid metabolism</keyword>
<evidence type="ECO:0000256" key="13">
    <source>
        <dbReference type="ARBA" id="ARBA00023209"/>
    </source>
</evidence>
<feature type="binding site" evidence="17">
    <location>
        <position position="3"/>
    </location>
    <ligand>
        <name>ATP</name>
        <dbReference type="ChEBI" id="CHEBI:30616"/>
    </ligand>
</feature>
<feature type="binding site" evidence="16">
    <location>
        <position position="3"/>
    </location>
    <ligand>
        <name>substrate</name>
    </ligand>
</feature>
<keyword evidence="18" id="KW-0460">Magnesium</keyword>
<evidence type="ECO:0000256" key="12">
    <source>
        <dbReference type="ARBA" id="ARBA00023136"/>
    </source>
</evidence>
<keyword evidence="3" id="KW-1003">Cell membrane</keyword>
<evidence type="ECO:0000256" key="1">
    <source>
        <dbReference type="ARBA" id="ARBA00004651"/>
    </source>
</evidence>
<keyword evidence="5" id="KW-0808">Transferase</keyword>
<dbReference type="GO" id="GO:0046872">
    <property type="term" value="F:metal ion binding"/>
    <property type="evidence" value="ECO:0007669"/>
    <property type="project" value="UniProtKB-KW"/>
</dbReference>
<evidence type="ECO:0000313" key="21">
    <source>
        <dbReference type="Proteomes" id="UP000190042"/>
    </source>
</evidence>
<keyword evidence="21" id="KW-1185">Reference proteome</keyword>
<evidence type="ECO:0000256" key="9">
    <source>
        <dbReference type="ARBA" id="ARBA00022840"/>
    </source>
</evidence>
<evidence type="ECO:0000256" key="7">
    <source>
        <dbReference type="ARBA" id="ARBA00022741"/>
    </source>
</evidence>
<feature type="binding site" evidence="16">
    <location>
        <position position="63"/>
    </location>
    <ligand>
        <name>substrate</name>
    </ligand>
</feature>
<comment type="subcellular location">
    <subcellularLocation>
        <location evidence="1">Cell membrane</location>
        <topology evidence="1">Multi-pass membrane protein</topology>
    </subcellularLocation>
</comment>
<keyword evidence="10 19" id="KW-1133">Transmembrane helix</keyword>
<name>A0A1T4XF76_9BACL</name>
<evidence type="ECO:0000256" key="19">
    <source>
        <dbReference type="SAM" id="Phobius"/>
    </source>
</evidence>
<sequence>MKRFFKSFVYAWEGMRDGFVNGRNMKSHALSAIIVILAGWFTGLSMTEWLIVLLLISGMLALELMNTAVEYVVDLVTKEYHPLAKKAKDIAAGSVLIFAIASAVIGCLIFFPKWFG</sequence>
<protein>
    <submittedName>
        <fullName evidence="20">Diacylglycerol kinase (ATP)</fullName>
    </submittedName>
</protein>
<dbReference type="AlphaFoldDB" id="A0A1T4XF76"/>
<dbReference type="PANTHER" id="PTHR34299">
    <property type="entry name" value="DIACYLGLYCEROL KINASE"/>
    <property type="match status" value="1"/>
</dbReference>
<dbReference type="Pfam" id="PF01219">
    <property type="entry name" value="DAGK_prokar"/>
    <property type="match status" value="1"/>
</dbReference>